<organism evidence="1">
    <name type="scientific">Methanococcus maripaludis (strain C6 / ATCC BAA-1332)</name>
    <dbReference type="NCBI Taxonomy" id="444158"/>
    <lineage>
        <taxon>Archaea</taxon>
        <taxon>Methanobacteriati</taxon>
        <taxon>Methanobacteriota</taxon>
        <taxon>Methanomada group</taxon>
        <taxon>Methanococci</taxon>
        <taxon>Methanococcales</taxon>
        <taxon>Methanococcaceae</taxon>
        <taxon>Methanococcus</taxon>
    </lineage>
</organism>
<evidence type="ECO:0000313" key="1">
    <source>
        <dbReference type="EMBL" id="ABX01882.1"/>
    </source>
</evidence>
<reference evidence="1" key="1">
    <citation type="submission" date="2007-10" db="EMBL/GenBank/DDBJ databases">
        <title>Complete sequence of Methanococcus maripaludis C6.</title>
        <authorList>
            <consortium name="US DOE Joint Genome Institute"/>
            <person name="Copeland A."/>
            <person name="Lucas S."/>
            <person name="Lapidus A."/>
            <person name="Barry K."/>
            <person name="Glavina del Rio T."/>
            <person name="Dalin E."/>
            <person name="Tice H."/>
            <person name="Pitluck S."/>
            <person name="Clum A."/>
            <person name="Schmutz J."/>
            <person name="Larimer F."/>
            <person name="Land M."/>
            <person name="Hauser L."/>
            <person name="Kyrpides N."/>
            <person name="Mikhailova N."/>
            <person name="Sieprawska-Lupa M."/>
            <person name="Whitman W.B."/>
            <person name="Richardson P."/>
        </authorList>
    </citation>
    <scope>NUCLEOTIDE SEQUENCE [LARGE SCALE GENOMIC DNA]</scope>
    <source>
        <strain evidence="1">C6</strain>
    </source>
</reference>
<proteinExistence type="predicted"/>
<gene>
    <name evidence="1" type="ordered locus">MmarC6_1068</name>
</gene>
<dbReference type="KEGG" id="mmx:MmarC6_1068"/>
<dbReference type="OrthoDB" id="60154at2157"/>
<dbReference type="eggNOG" id="arCOG06681">
    <property type="taxonomic scope" value="Archaea"/>
</dbReference>
<dbReference type="HOGENOM" id="CLU_2662368_0_0_2"/>
<dbReference type="EMBL" id="CP000867">
    <property type="protein sequence ID" value="ABX01882.1"/>
    <property type="molecule type" value="Genomic_DNA"/>
</dbReference>
<sequence>MLNFEIIRKNEIVANGNYIEDMGPNGKIFVIPKNLEEGLKVTAFLNEISKKIQKMNSRNEIFSDIVVGEYSLRFE</sequence>
<accession>A9A959</accession>
<protein>
    <submittedName>
        <fullName evidence="1">Uncharacterized protein</fullName>
    </submittedName>
</protein>
<dbReference type="AlphaFoldDB" id="A9A959"/>
<dbReference type="STRING" id="444158.MmarC6_1068"/>
<name>A9A959_METM6</name>